<dbReference type="InterPro" id="IPR036396">
    <property type="entry name" value="Cyt_P450_sf"/>
</dbReference>
<evidence type="ECO:0000256" key="8">
    <source>
        <dbReference type="ARBA" id="ARBA00022824"/>
    </source>
</evidence>
<evidence type="ECO:0000256" key="4">
    <source>
        <dbReference type="ARBA" id="ARBA00010617"/>
    </source>
</evidence>
<reference evidence="17" key="1">
    <citation type="submission" date="2022-03" db="EMBL/GenBank/DDBJ databases">
        <authorList>
            <person name="Lindestad O."/>
        </authorList>
    </citation>
    <scope>NUCLEOTIDE SEQUENCE</scope>
</reference>
<evidence type="ECO:0000256" key="13">
    <source>
        <dbReference type="ARBA" id="ARBA00023136"/>
    </source>
</evidence>
<keyword evidence="18" id="KW-1185">Reference proteome</keyword>
<evidence type="ECO:0000256" key="12">
    <source>
        <dbReference type="ARBA" id="ARBA00023033"/>
    </source>
</evidence>
<dbReference type="AlphaFoldDB" id="A0A8S4SLT8"/>
<dbReference type="InterPro" id="IPR002401">
    <property type="entry name" value="Cyt_P450_E_grp-I"/>
</dbReference>
<comment type="catalytic activity">
    <reaction evidence="14">
        <text>an organic molecule + reduced [NADPH--hemoprotein reductase] + O2 = an alcohol + oxidized [NADPH--hemoprotein reductase] + H2O + H(+)</text>
        <dbReference type="Rhea" id="RHEA:17149"/>
        <dbReference type="Rhea" id="RHEA-COMP:11964"/>
        <dbReference type="Rhea" id="RHEA-COMP:11965"/>
        <dbReference type="ChEBI" id="CHEBI:15377"/>
        <dbReference type="ChEBI" id="CHEBI:15378"/>
        <dbReference type="ChEBI" id="CHEBI:15379"/>
        <dbReference type="ChEBI" id="CHEBI:30879"/>
        <dbReference type="ChEBI" id="CHEBI:57618"/>
        <dbReference type="ChEBI" id="CHEBI:58210"/>
        <dbReference type="ChEBI" id="CHEBI:142491"/>
        <dbReference type="EC" id="1.14.14.1"/>
    </reaction>
</comment>
<organism evidence="17 18">
    <name type="scientific">Pararge aegeria aegeria</name>
    <dbReference type="NCBI Taxonomy" id="348720"/>
    <lineage>
        <taxon>Eukaryota</taxon>
        <taxon>Metazoa</taxon>
        <taxon>Ecdysozoa</taxon>
        <taxon>Arthropoda</taxon>
        <taxon>Hexapoda</taxon>
        <taxon>Insecta</taxon>
        <taxon>Pterygota</taxon>
        <taxon>Neoptera</taxon>
        <taxon>Endopterygota</taxon>
        <taxon>Lepidoptera</taxon>
        <taxon>Glossata</taxon>
        <taxon>Ditrysia</taxon>
        <taxon>Papilionoidea</taxon>
        <taxon>Nymphalidae</taxon>
        <taxon>Satyrinae</taxon>
        <taxon>Satyrini</taxon>
        <taxon>Parargina</taxon>
        <taxon>Pararge</taxon>
    </lineage>
</organism>
<comment type="similarity">
    <text evidence="4 16">Belongs to the cytochrome P450 family.</text>
</comment>
<evidence type="ECO:0000256" key="6">
    <source>
        <dbReference type="ARBA" id="ARBA00022617"/>
    </source>
</evidence>
<evidence type="ECO:0000256" key="11">
    <source>
        <dbReference type="ARBA" id="ARBA00023004"/>
    </source>
</evidence>
<dbReference type="PANTHER" id="PTHR24292:SF54">
    <property type="entry name" value="CYP9F3-RELATED"/>
    <property type="match status" value="1"/>
</dbReference>
<dbReference type="Pfam" id="PF00067">
    <property type="entry name" value="p450"/>
    <property type="match status" value="1"/>
</dbReference>
<keyword evidence="10 16" id="KW-0560">Oxidoreductase</keyword>
<feature type="binding site" description="axial binding residue" evidence="15">
    <location>
        <position position="280"/>
    </location>
    <ligand>
        <name>heme</name>
        <dbReference type="ChEBI" id="CHEBI:30413"/>
    </ligand>
    <ligandPart>
        <name>Fe</name>
        <dbReference type="ChEBI" id="CHEBI:18248"/>
    </ligandPart>
</feature>
<comment type="subcellular location">
    <subcellularLocation>
        <location evidence="3">Endoplasmic reticulum membrane</location>
        <topology evidence="3">Peripheral membrane protein</topology>
    </subcellularLocation>
    <subcellularLocation>
        <location evidence="2">Microsome membrane</location>
        <topology evidence="2">Peripheral membrane protein</topology>
    </subcellularLocation>
</comment>
<keyword evidence="9" id="KW-0492">Microsome</keyword>
<sequence length="334" mass="38325">MGVFWDFLTKPRSFFEHLYDVYKEYPNEPAVGIGSFFTPCLYVRDPLNIQHVLASDFNSFYHRGIEPNEGDVLAETVLFLNGKKWKLVRQSMTPLFTSTKLKNICVSLQSGGKLKDPETGYELDPTDELLAAQAFFFFIAGVEPTASAIFAALVELGKYSEIQRKLHEEIDQTFEENGGKMTYDIVVNMKYLDMVMNEAMRMHPPIGFLTRKCTKDTVLPNGNIKVEKGTKILTAIYELHHDPKYYPDPEVFDPERFSRDNKNSTIDMTYMPFGKGGRICVGMRYAQLQAKSGVLYLLRHFSLKTITYQGKSTYSKEQVQVRLNNVDVEFTPRF</sequence>
<dbReference type="SUPFAM" id="SSF48264">
    <property type="entry name" value="Cytochrome P450"/>
    <property type="match status" value="1"/>
</dbReference>
<dbReference type="OrthoDB" id="2789670at2759"/>
<dbReference type="GO" id="GO:0016712">
    <property type="term" value="F:oxidoreductase activity, acting on paired donors, with incorporation or reduction of molecular oxygen, reduced flavin or flavoprotein as one donor, and incorporation of one atom of oxygen"/>
    <property type="evidence" value="ECO:0007669"/>
    <property type="project" value="UniProtKB-EC"/>
</dbReference>
<dbReference type="Proteomes" id="UP000838756">
    <property type="component" value="Unassembled WGS sequence"/>
</dbReference>
<keyword evidence="8" id="KW-0256">Endoplasmic reticulum</keyword>
<dbReference type="PROSITE" id="PS00086">
    <property type="entry name" value="CYTOCHROME_P450"/>
    <property type="match status" value="1"/>
</dbReference>
<comment type="caution">
    <text evidence="17">The sequence shown here is derived from an EMBL/GenBank/DDBJ whole genome shotgun (WGS) entry which is preliminary data.</text>
</comment>
<evidence type="ECO:0000313" key="18">
    <source>
        <dbReference type="Proteomes" id="UP000838756"/>
    </source>
</evidence>
<protein>
    <recommendedName>
        <fullName evidence="5">unspecific monooxygenase</fullName>
        <ecNumber evidence="5">1.14.14.1</ecNumber>
    </recommendedName>
</protein>
<dbReference type="InterPro" id="IPR017972">
    <property type="entry name" value="Cyt_P450_CS"/>
</dbReference>
<evidence type="ECO:0000256" key="2">
    <source>
        <dbReference type="ARBA" id="ARBA00004174"/>
    </source>
</evidence>
<evidence type="ECO:0000256" key="14">
    <source>
        <dbReference type="ARBA" id="ARBA00047827"/>
    </source>
</evidence>
<evidence type="ECO:0000256" key="9">
    <source>
        <dbReference type="ARBA" id="ARBA00022848"/>
    </source>
</evidence>
<name>A0A8S4SLT8_9NEOP</name>
<comment type="cofactor">
    <cofactor evidence="1 15">
        <name>heme</name>
        <dbReference type="ChEBI" id="CHEBI:30413"/>
    </cofactor>
</comment>
<evidence type="ECO:0000256" key="15">
    <source>
        <dbReference type="PIRSR" id="PIRSR602401-1"/>
    </source>
</evidence>
<proteinExistence type="inferred from homology"/>
<dbReference type="EMBL" id="CAKXAJ010026542">
    <property type="protein sequence ID" value="CAH2269804.1"/>
    <property type="molecule type" value="Genomic_DNA"/>
</dbReference>
<dbReference type="GO" id="GO:0005506">
    <property type="term" value="F:iron ion binding"/>
    <property type="evidence" value="ECO:0007669"/>
    <property type="project" value="InterPro"/>
</dbReference>
<evidence type="ECO:0000256" key="3">
    <source>
        <dbReference type="ARBA" id="ARBA00004406"/>
    </source>
</evidence>
<dbReference type="InterPro" id="IPR050476">
    <property type="entry name" value="Insect_CytP450_Detox"/>
</dbReference>
<dbReference type="PANTHER" id="PTHR24292">
    <property type="entry name" value="CYTOCHROME P450"/>
    <property type="match status" value="1"/>
</dbReference>
<dbReference type="GO" id="GO:0005789">
    <property type="term" value="C:endoplasmic reticulum membrane"/>
    <property type="evidence" value="ECO:0007669"/>
    <property type="project" value="UniProtKB-SubCell"/>
</dbReference>
<keyword evidence="13" id="KW-0472">Membrane</keyword>
<dbReference type="Gene3D" id="1.10.630.10">
    <property type="entry name" value="Cytochrome P450"/>
    <property type="match status" value="2"/>
</dbReference>
<dbReference type="EC" id="1.14.14.1" evidence="5"/>
<keyword evidence="12 16" id="KW-0503">Monooxygenase</keyword>
<dbReference type="GO" id="GO:0020037">
    <property type="term" value="F:heme binding"/>
    <property type="evidence" value="ECO:0007669"/>
    <property type="project" value="InterPro"/>
</dbReference>
<evidence type="ECO:0000256" key="7">
    <source>
        <dbReference type="ARBA" id="ARBA00022723"/>
    </source>
</evidence>
<gene>
    <name evidence="17" type="primary">jg1102</name>
    <name evidence="17" type="ORF">PAEG_LOCUS27834</name>
</gene>
<evidence type="ECO:0000256" key="10">
    <source>
        <dbReference type="ARBA" id="ARBA00023002"/>
    </source>
</evidence>
<keyword evidence="6 15" id="KW-0349">Heme</keyword>
<dbReference type="PRINTS" id="PR00385">
    <property type="entry name" value="P450"/>
</dbReference>
<accession>A0A8S4SLT8</accession>
<evidence type="ECO:0000313" key="17">
    <source>
        <dbReference type="EMBL" id="CAH2269804.1"/>
    </source>
</evidence>
<evidence type="ECO:0000256" key="16">
    <source>
        <dbReference type="RuleBase" id="RU000461"/>
    </source>
</evidence>
<evidence type="ECO:0000256" key="5">
    <source>
        <dbReference type="ARBA" id="ARBA00012109"/>
    </source>
</evidence>
<keyword evidence="11 15" id="KW-0408">Iron</keyword>
<dbReference type="InterPro" id="IPR001128">
    <property type="entry name" value="Cyt_P450"/>
</dbReference>
<dbReference type="PRINTS" id="PR00463">
    <property type="entry name" value="EP450I"/>
</dbReference>
<keyword evidence="7 15" id="KW-0479">Metal-binding</keyword>
<evidence type="ECO:0000256" key="1">
    <source>
        <dbReference type="ARBA" id="ARBA00001971"/>
    </source>
</evidence>